<keyword evidence="2" id="KW-1185">Reference proteome</keyword>
<gene>
    <name evidence="1" type="ORF">DPMN_098733</name>
</gene>
<comment type="caution">
    <text evidence="1">The sequence shown here is derived from an EMBL/GenBank/DDBJ whole genome shotgun (WGS) entry which is preliminary data.</text>
</comment>
<evidence type="ECO:0000313" key="1">
    <source>
        <dbReference type="EMBL" id="KAH3856153.1"/>
    </source>
</evidence>
<proteinExistence type="predicted"/>
<reference evidence="1" key="2">
    <citation type="submission" date="2020-11" db="EMBL/GenBank/DDBJ databases">
        <authorList>
            <person name="McCartney M.A."/>
            <person name="Auch B."/>
            <person name="Kono T."/>
            <person name="Mallez S."/>
            <person name="Becker A."/>
            <person name="Gohl D.M."/>
            <person name="Silverstein K.A.T."/>
            <person name="Koren S."/>
            <person name="Bechman K.B."/>
            <person name="Herman A."/>
            <person name="Abrahante J.E."/>
            <person name="Garbe J."/>
        </authorList>
    </citation>
    <scope>NUCLEOTIDE SEQUENCE</scope>
    <source>
        <strain evidence="1">Duluth1</strain>
        <tissue evidence="1">Whole animal</tissue>
    </source>
</reference>
<organism evidence="1 2">
    <name type="scientific">Dreissena polymorpha</name>
    <name type="common">Zebra mussel</name>
    <name type="synonym">Mytilus polymorpha</name>
    <dbReference type="NCBI Taxonomy" id="45954"/>
    <lineage>
        <taxon>Eukaryota</taxon>
        <taxon>Metazoa</taxon>
        <taxon>Spiralia</taxon>
        <taxon>Lophotrochozoa</taxon>
        <taxon>Mollusca</taxon>
        <taxon>Bivalvia</taxon>
        <taxon>Autobranchia</taxon>
        <taxon>Heteroconchia</taxon>
        <taxon>Euheterodonta</taxon>
        <taxon>Imparidentia</taxon>
        <taxon>Neoheterodontei</taxon>
        <taxon>Myida</taxon>
        <taxon>Dreissenoidea</taxon>
        <taxon>Dreissenidae</taxon>
        <taxon>Dreissena</taxon>
    </lineage>
</organism>
<dbReference type="EMBL" id="JAIWYP010000003">
    <property type="protein sequence ID" value="KAH3856153.1"/>
    <property type="molecule type" value="Genomic_DNA"/>
</dbReference>
<reference evidence="1" key="1">
    <citation type="journal article" date="2019" name="bioRxiv">
        <title>The Genome of the Zebra Mussel, Dreissena polymorpha: A Resource for Invasive Species Research.</title>
        <authorList>
            <person name="McCartney M.A."/>
            <person name="Auch B."/>
            <person name="Kono T."/>
            <person name="Mallez S."/>
            <person name="Zhang Y."/>
            <person name="Obille A."/>
            <person name="Becker A."/>
            <person name="Abrahante J.E."/>
            <person name="Garbe J."/>
            <person name="Badalamenti J.P."/>
            <person name="Herman A."/>
            <person name="Mangelson H."/>
            <person name="Liachko I."/>
            <person name="Sullivan S."/>
            <person name="Sone E.D."/>
            <person name="Koren S."/>
            <person name="Silverstein K.A.T."/>
            <person name="Beckman K.B."/>
            <person name="Gohl D.M."/>
        </authorList>
    </citation>
    <scope>NUCLEOTIDE SEQUENCE</scope>
    <source>
        <strain evidence="1">Duluth1</strain>
        <tissue evidence="1">Whole animal</tissue>
    </source>
</reference>
<accession>A0A9D4R6L7</accession>
<dbReference type="Gene3D" id="2.10.70.10">
    <property type="entry name" value="Complement Module, domain 1"/>
    <property type="match status" value="1"/>
</dbReference>
<dbReference type="Proteomes" id="UP000828390">
    <property type="component" value="Unassembled WGS sequence"/>
</dbReference>
<protein>
    <submittedName>
        <fullName evidence="1">Uncharacterized protein</fullName>
    </submittedName>
</protein>
<name>A0A9D4R6L7_DREPO</name>
<dbReference type="AlphaFoldDB" id="A0A9D4R6L7"/>
<sequence length="253" mass="28663">MCTRVPPLSCITNAKLNVLTRSGDSKITRLKPCIPVNGFTSTKELVKHGESYRLSCNDGFVLYDVFQQNFLRDHVVVRNMLGNCIYDNHPVTNLMCEDARCKAPKVQNGKLVAEGFLNTCKYDYKENYMEHGSKVFIKCNDEYELFNETSGLLLKSNIISIACELTKILPDIIPRCIIHMQTPKKESSDAFLPNSNQTAEKDQQCHGRVLLTKNCRPLPLVLLYQAMAEIKPMRTRKTEAVLWSIQNTSPTGI</sequence>
<evidence type="ECO:0000313" key="2">
    <source>
        <dbReference type="Proteomes" id="UP000828390"/>
    </source>
</evidence>